<feature type="compositionally biased region" description="Polar residues" evidence="1">
    <location>
        <begin position="961"/>
        <end position="977"/>
    </location>
</feature>
<dbReference type="EMBL" id="MLAK01001019">
    <property type="protein sequence ID" value="OHS99184.1"/>
    <property type="molecule type" value="Genomic_DNA"/>
</dbReference>
<comment type="caution">
    <text evidence="2">The sequence shown here is derived from an EMBL/GenBank/DDBJ whole genome shotgun (WGS) entry which is preliminary data.</text>
</comment>
<feature type="compositionally biased region" description="Low complexity" evidence="1">
    <location>
        <begin position="1203"/>
        <end position="1217"/>
    </location>
</feature>
<protein>
    <recommendedName>
        <fullName evidence="4">Leucine Rich Repeat family protein</fullName>
    </recommendedName>
</protein>
<name>A0A1J4JJ23_9EUKA</name>
<evidence type="ECO:0008006" key="4">
    <source>
        <dbReference type="Google" id="ProtNLM"/>
    </source>
</evidence>
<feature type="compositionally biased region" description="Polar residues" evidence="1">
    <location>
        <begin position="1034"/>
        <end position="1065"/>
    </location>
</feature>
<dbReference type="InterPro" id="IPR032675">
    <property type="entry name" value="LRR_dom_sf"/>
</dbReference>
<organism evidence="2 3">
    <name type="scientific">Tritrichomonas foetus</name>
    <dbReference type="NCBI Taxonomy" id="1144522"/>
    <lineage>
        <taxon>Eukaryota</taxon>
        <taxon>Metamonada</taxon>
        <taxon>Parabasalia</taxon>
        <taxon>Tritrichomonadida</taxon>
        <taxon>Tritrichomonadidae</taxon>
        <taxon>Tritrichomonas</taxon>
    </lineage>
</organism>
<dbReference type="SUPFAM" id="SSF52047">
    <property type="entry name" value="RNI-like"/>
    <property type="match status" value="1"/>
</dbReference>
<dbReference type="VEuPathDB" id="TrichDB:TRFO_34429"/>
<feature type="compositionally biased region" description="Polar residues" evidence="1">
    <location>
        <begin position="1229"/>
        <end position="1242"/>
    </location>
</feature>
<dbReference type="Proteomes" id="UP000179807">
    <property type="component" value="Unassembled WGS sequence"/>
</dbReference>
<evidence type="ECO:0000256" key="1">
    <source>
        <dbReference type="SAM" id="MobiDB-lite"/>
    </source>
</evidence>
<feature type="compositionally biased region" description="Polar residues" evidence="1">
    <location>
        <begin position="1261"/>
        <end position="1272"/>
    </location>
</feature>
<accession>A0A1J4JJ23</accession>
<feature type="compositionally biased region" description="Low complexity" evidence="1">
    <location>
        <begin position="1078"/>
        <end position="1089"/>
    </location>
</feature>
<sequence length="1363" mass="158223">MDNIIKAVETVEFDGSTAIYGGYVTLKGCFGFQKKFISLITETKLFLMSPKGNKIRHSFNLMDIESIIFGPQTIHIEVDQMFFSFLSKEVYDFSRNMIYALQHLLTTNELNIIKNNIIDKNDSNSPLVSIPSAYGSFCRMMTLSQNPHFKISQKDTEKLKFVLLCRRKEIDFSSFDDPEAIAQIFVKILPLCDFVKHITINKMNQNAFLILQPLIGEKNSLEALTIDIGQTLDISSSFEDFIRVLRDNSNSILQYLSFKDIKFTTTHLQIIQDCIHSRSINSLEFRNCIKETDFPFLYNDFLPTLEITSLSLDDTPNIDINSLLPNIQNIQTLSLTNCGIYINEFLLKLSEYKDHKLTNLILSKNYIQHTKEIIKIPREFISFTANEIEFQNNSFVWLLNLLLKNMKNGSHLSICSSTADESEWESVNLFLQRVNAIQLKSLKWDGNRISNGFITFLFNQHQIEELSLSGCFHQEESKEYIYQLGEFFRNNKNLKEFTCKRFNKISLTFLTKSMIDALTGSYIEIIDISNNYGGEDCYESLFKLLERNTKPIKALVYDGVHPSSKENLLEFIQKVEKNNFQKVTSFPLHDLEFLYQTNRIDHETIRNIIDKCLIPLEDDYIHPFSVFYYEKFHLSNFISQFETRQKTCLFHKIQQNNNSKLFLQHENETTNHNLNENIDRQRSKSFGSKFGTYKKENESKNSKQATTSLFCLSDDEKENIPDKTRNKPSIYSTLYANNKTGVDSKYLESSKFSSFLSPSPQPSQFISKTNNNFSSSPIGERKLQAERPPPIDISFLGFSSYVTQDQENKKINQFNDNHPKNNRNNGEHNKRNVQEKKYNQKEKEYKQKLNDKPANRNRKIVKKVKRGNQEIKPKTVSPSQIGTKTKKNIKANATSFIAPKAKMDDTLSDESDEHEKPTVHQKSKLITRKANINKENHETLIPNHQVKPSIEKKRPLKKESPQNPKENNKTLNRSISPPKQRKRLNKSQNDENVENTKRRPSRSPSPLQVQKIIHKNQNNVPNNNKDPRMKVKSSPPNMNRENINTSQDSQKSYLISPRAVNNDQQNKVKRTLKRRSKVVSVSSSDSSQVVSLDDLTGSMITNNNNYNNNDARNNIRNSEQLEMNPNENRKNNQRKRTKNIRRKAGTTRNSTQPNNPKRRTLRQKSLHEFIDSDVEHHENLQYDVSQQHNKKAVRKIIRRNSPKTQTLNQNQTQTQKNKSPERENEFHSRTINRNTNQPNNQKITRKTRKPTKRFNSVKPAHNQQPNKNNSLTGYGDDLKDIKEREIPQKRKMKKIPNKKVEFIESDSNSESSPPQFPVEQLHLNSNSKLSSEARKKIKRYIIFTSDSMIASSYDDIISDESES</sequence>
<feature type="compositionally biased region" description="Basic and acidic residues" evidence="1">
    <location>
        <begin position="1276"/>
        <end position="1288"/>
    </location>
</feature>
<feature type="compositionally biased region" description="Polar residues" evidence="1">
    <location>
        <begin position="1146"/>
        <end position="1155"/>
    </location>
</feature>
<keyword evidence="3" id="KW-1185">Reference proteome</keyword>
<feature type="compositionally biased region" description="Basic residues" evidence="1">
    <location>
        <begin position="1243"/>
        <end position="1252"/>
    </location>
</feature>
<dbReference type="GeneID" id="94844360"/>
<feature type="compositionally biased region" description="Basic residues" evidence="1">
    <location>
        <begin position="1067"/>
        <end position="1077"/>
    </location>
</feature>
<feature type="region of interest" description="Disordered" evidence="1">
    <location>
        <begin position="1118"/>
        <end position="1161"/>
    </location>
</feature>
<feature type="compositionally biased region" description="Basic residues" evidence="1">
    <location>
        <begin position="855"/>
        <end position="866"/>
    </location>
</feature>
<feature type="compositionally biased region" description="Basic and acidic residues" evidence="1">
    <location>
        <begin position="825"/>
        <end position="854"/>
    </location>
</feature>
<proteinExistence type="predicted"/>
<reference evidence="2" key="1">
    <citation type="submission" date="2016-10" db="EMBL/GenBank/DDBJ databases">
        <authorList>
            <person name="Benchimol M."/>
            <person name="Almeida L.G."/>
            <person name="Vasconcelos A.T."/>
            <person name="Perreira-Neves A."/>
            <person name="Rosa I.A."/>
            <person name="Tasca T."/>
            <person name="Bogo M.R."/>
            <person name="de Souza W."/>
        </authorList>
    </citation>
    <scope>NUCLEOTIDE SEQUENCE [LARGE SCALE GENOMIC DNA]</scope>
    <source>
        <strain evidence="2">K</strain>
    </source>
</reference>
<feature type="compositionally biased region" description="Basic and acidic residues" evidence="1">
    <location>
        <begin position="949"/>
        <end position="960"/>
    </location>
</feature>
<evidence type="ECO:0000313" key="3">
    <source>
        <dbReference type="Proteomes" id="UP000179807"/>
    </source>
</evidence>
<evidence type="ECO:0000313" key="2">
    <source>
        <dbReference type="EMBL" id="OHS99184.1"/>
    </source>
</evidence>
<gene>
    <name evidence="2" type="ORF">TRFO_34429</name>
</gene>
<feature type="compositionally biased region" description="Basic residues" evidence="1">
    <location>
        <begin position="1131"/>
        <end position="1145"/>
    </location>
</feature>
<feature type="region of interest" description="Disordered" evidence="1">
    <location>
        <begin position="812"/>
        <end position="1089"/>
    </location>
</feature>
<feature type="compositionally biased region" description="Low complexity" evidence="1">
    <location>
        <begin position="757"/>
        <end position="768"/>
    </location>
</feature>
<feature type="region of interest" description="Disordered" evidence="1">
    <location>
        <begin position="757"/>
        <end position="778"/>
    </location>
</feature>
<dbReference type="Gene3D" id="3.80.10.10">
    <property type="entry name" value="Ribonuclease Inhibitor"/>
    <property type="match status" value="1"/>
</dbReference>
<feature type="region of interest" description="Disordered" evidence="1">
    <location>
        <begin position="1199"/>
        <end position="1330"/>
    </location>
</feature>
<feature type="compositionally biased region" description="Basic and acidic residues" evidence="1">
    <location>
        <begin position="1218"/>
        <end position="1228"/>
    </location>
</feature>
<dbReference type="RefSeq" id="XP_068352321.1">
    <property type="nucleotide sequence ID" value="XM_068509656.1"/>
</dbReference>